<name>A0A8J4F4T6_9CHLO</name>
<proteinExistence type="predicted"/>
<evidence type="ECO:0000256" key="1">
    <source>
        <dbReference type="SAM" id="Coils"/>
    </source>
</evidence>
<dbReference type="Gene3D" id="3.30.530.20">
    <property type="match status" value="1"/>
</dbReference>
<gene>
    <name evidence="3" type="ORF">Vafri_14786</name>
</gene>
<dbReference type="PANTHER" id="PTHR33824">
    <property type="entry name" value="POLYKETIDE CYCLASE/DEHYDRASE AND LIPID TRANSPORT SUPERFAMILY PROTEIN"/>
    <property type="match status" value="1"/>
</dbReference>
<keyword evidence="1" id="KW-0175">Coiled coil</keyword>
<dbReference type="AlphaFoldDB" id="A0A8J4F4T6"/>
<feature type="compositionally biased region" description="Low complexity" evidence="2">
    <location>
        <begin position="447"/>
        <end position="461"/>
    </location>
</feature>
<organism evidence="3 4">
    <name type="scientific">Volvox africanus</name>
    <dbReference type="NCBI Taxonomy" id="51714"/>
    <lineage>
        <taxon>Eukaryota</taxon>
        <taxon>Viridiplantae</taxon>
        <taxon>Chlorophyta</taxon>
        <taxon>core chlorophytes</taxon>
        <taxon>Chlorophyceae</taxon>
        <taxon>CS clade</taxon>
        <taxon>Chlamydomonadales</taxon>
        <taxon>Volvocaceae</taxon>
        <taxon>Volvox</taxon>
    </lineage>
</organism>
<dbReference type="SUPFAM" id="SSF55961">
    <property type="entry name" value="Bet v1-like"/>
    <property type="match status" value="1"/>
</dbReference>
<feature type="region of interest" description="Disordered" evidence="2">
    <location>
        <begin position="447"/>
        <end position="477"/>
    </location>
</feature>
<accession>A0A8J4F4T6</accession>
<comment type="caution">
    <text evidence="3">The sequence shown here is derived from an EMBL/GenBank/DDBJ whole genome shotgun (WGS) entry which is preliminary data.</text>
</comment>
<dbReference type="PANTHER" id="PTHR33824:SF7">
    <property type="entry name" value="POLYKETIDE CYCLASE_DEHYDRASE AND LIPID TRANSPORT SUPERFAMILY PROTEIN"/>
    <property type="match status" value="1"/>
</dbReference>
<dbReference type="EMBL" id="BNCO01000038">
    <property type="protein sequence ID" value="GIL60170.1"/>
    <property type="molecule type" value="Genomic_DNA"/>
</dbReference>
<dbReference type="InterPro" id="IPR023393">
    <property type="entry name" value="START-like_dom_sf"/>
</dbReference>
<protein>
    <recommendedName>
        <fullName evidence="5">Coenzyme Q-binding protein COQ10 START domain-containing protein</fullName>
    </recommendedName>
</protein>
<keyword evidence="4" id="KW-1185">Reference proteome</keyword>
<feature type="coiled-coil region" evidence="1">
    <location>
        <begin position="297"/>
        <end position="324"/>
    </location>
</feature>
<sequence length="477" mass="50867">TILRGSYSSMRSHLANSIGHRPFDSRTAQQTVCSCSYLVQSLKSIPHVRTRHDVAACKQVVGRRPSSACGACSHVAVSSPELQAVARHSRQRRGSLRCFAATEPGPGPDSVISGYTPANYISFSENEKDVATHNFVIEVDAPASICFGIWNDWNRLVEFLDLVAQIGLDANNPDLALFQCFYRHGLLPVMEIVFVLQKTEILPDKRIAFESVWGMPMSGSVAFKPLRNGKTRVKLSFSQALPDLLVDLKVGVFGVQNSLMPIFSENLLAFKSIAEAEARDPSSLPPRAEAGERAYALFDEEADIALFEEIMENLELEDDEEEEEALQGGEEALADSGDAGLAGSSAQFVSSSGRGRGPEEDSPASMAGSANMEDRQGVVPTLARGAAAGYSSNKRKDGQGPAGGTSASSSANSDREEYDEAGLPPAAAGVRRFASAPAPKTLGIDSAARSSDAAAASPAGAGVVVTRKRTARSRRMR</sequence>
<evidence type="ECO:0000313" key="3">
    <source>
        <dbReference type="EMBL" id="GIL60170.1"/>
    </source>
</evidence>
<reference evidence="3" key="1">
    <citation type="journal article" date="2021" name="Proc. Natl. Acad. Sci. U.S.A.">
        <title>Three genomes in the algal genus Volvox reveal the fate of a haploid sex-determining region after a transition to homothallism.</title>
        <authorList>
            <person name="Yamamoto K."/>
            <person name="Hamaji T."/>
            <person name="Kawai-Toyooka H."/>
            <person name="Matsuzaki R."/>
            <person name="Takahashi F."/>
            <person name="Nishimura Y."/>
            <person name="Kawachi M."/>
            <person name="Noguchi H."/>
            <person name="Minakuchi Y."/>
            <person name="Umen J.G."/>
            <person name="Toyoda A."/>
            <person name="Nozaki H."/>
        </authorList>
    </citation>
    <scope>NUCLEOTIDE SEQUENCE</scope>
    <source>
        <strain evidence="3">NIES-3780</strain>
    </source>
</reference>
<feature type="region of interest" description="Disordered" evidence="2">
    <location>
        <begin position="334"/>
        <end position="434"/>
    </location>
</feature>
<evidence type="ECO:0000256" key="2">
    <source>
        <dbReference type="SAM" id="MobiDB-lite"/>
    </source>
</evidence>
<feature type="compositionally biased region" description="Low complexity" evidence="2">
    <location>
        <begin position="334"/>
        <end position="346"/>
    </location>
</feature>
<dbReference type="Proteomes" id="UP000747399">
    <property type="component" value="Unassembled WGS sequence"/>
</dbReference>
<feature type="non-terminal residue" evidence="3">
    <location>
        <position position="1"/>
    </location>
</feature>
<evidence type="ECO:0008006" key="5">
    <source>
        <dbReference type="Google" id="ProtNLM"/>
    </source>
</evidence>
<dbReference type="InterPro" id="IPR047137">
    <property type="entry name" value="ORF3"/>
</dbReference>
<evidence type="ECO:0000313" key="4">
    <source>
        <dbReference type="Proteomes" id="UP000747399"/>
    </source>
</evidence>
<feature type="compositionally biased region" description="Basic residues" evidence="2">
    <location>
        <begin position="466"/>
        <end position="477"/>
    </location>
</feature>